<feature type="chain" id="PRO_5035453705" description="Small secreted protein" evidence="1">
    <location>
        <begin position="19"/>
        <end position="99"/>
    </location>
</feature>
<dbReference type="PROSITE" id="PS51257">
    <property type="entry name" value="PROKAR_LIPOPROTEIN"/>
    <property type="match status" value="1"/>
</dbReference>
<reference evidence="2" key="1">
    <citation type="journal article" date="2021" name="Nat. Commun.">
        <title>Genetic determinants of endophytism in the Arabidopsis root mycobiome.</title>
        <authorList>
            <person name="Mesny F."/>
            <person name="Miyauchi S."/>
            <person name="Thiergart T."/>
            <person name="Pickel B."/>
            <person name="Atanasova L."/>
            <person name="Karlsson M."/>
            <person name="Huettel B."/>
            <person name="Barry K.W."/>
            <person name="Haridas S."/>
            <person name="Chen C."/>
            <person name="Bauer D."/>
            <person name="Andreopoulos W."/>
            <person name="Pangilinan J."/>
            <person name="LaButti K."/>
            <person name="Riley R."/>
            <person name="Lipzen A."/>
            <person name="Clum A."/>
            <person name="Drula E."/>
            <person name="Henrissat B."/>
            <person name="Kohler A."/>
            <person name="Grigoriev I.V."/>
            <person name="Martin F.M."/>
            <person name="Hacquard S."/>
        </authorList>
    </citation>
    <scope>NUCLEOTIDE SEQUENCE</scope>
    <source>
        <strain evidence="2">MPI-SDFR-AT-0120</strain>
    </source>
</reference>
<name>A0A8K0R080_9PLEO</name>
<dbReference type="EMBL" id="JAGMVJ010000014">
    <property type="protein sequence ID" value="KAH7082366.1"/>
    <property type="molecule type" value="Genomic_DNA"/>
</dbReference>
<accession>A0A8K0R080</accession>
<dbReference type="AlphaFoldDB" id="A0A8K0R080"/>
<evidence type="ECO:0000313" key="2">
    <source>
        <dbReference type="EMBL" id="KAH7082366.1"/>
    </source>
</evidence>
<organism evidence="2 3">
    <name type="scientific">Paraphoma chrysanthemicola</name>
    <dbReference type="NCBI Taxonomy" id="798071"/>
    <lineage>
        <taxon>Eukaryota</taxon>
        <taxon>Fungi</taxon>
        <taxon>Dikarya</taxon>
        <taxon>Ascomycota</taxon>
        <taxon>Pezizomycotina</taxon>
        <taxon>Dothideomycetes</taxon>
        <taxon>Pleosporomycetidae</taxon>
        <taxon>Pleosporales</taxon>
        <taxon>Pleosporineae</taxon>
        <taxon>Phaeosphaeriaceae</taxon>
        <taxon>Paraphoma</taxon>
    </lineage>
</organism>
<keyword evidence="3" id="KW-1185">Reference proteome</keyword>
<evidence type="ECO:0008006" key="4">
    <source>
        <dbReference type="Google" id="ProtNLM"/>
    </source>
</evidence>
<sequence length="99" mass="10230">MKLSTFLTAAGLATATQGCFLTAHTSKAGNFNVQHSEPKDHGGAAQYVNWSHGACTIKGQLLDGCSVKVSSANGCGSVSFTIAHAGRLARFIDTVESSE</sequence>
<proteinExistence type="predicted"/>
<evidence type="ECO:0000313" key="3">
    <source>
        <dbReference type="Proteomes" id="UP000813461"/>
    </source>
</evidence>
<gene>
    <name evidence="2" type="ORF">FB567DRAFT_594854</name>
</gene>
<keyword evidence="1" id="KW-0732">Signal</keyword>
<dbReference type="OrthoDB" id="3456201at2759"/>
<protein>
    <recommendedName>
        <fullName evidence="4">Small secreted protein</fullName>
    </recommendedName>
</protein>
<evidence type="ECO:0000256" key="1">
    <source>
        <dbReference type="SAM" id="SignalP"/>
    </source>
</evidence>
<comment type="caution">
    <text evidence="2">The sequence shown here is derived from an EMBL/GenBank/DDBJ whole genome shotgun (WGS) entry which is preliminary data.</text>
</comment>
<feature type="signal peptide" evidence="1">
    <location>
        <begin position="1"/>
        <end position="18"/>
    </location>
</feature>
<dbReference type="Proteomes" id="UP000813461">
    <property type="component" value="Unassembled WGS sequence"/>
</dbReference>